<keyword evidence="2" id="KW-1133">Transmembrane helix</keyword>
<feature type="compositionally biased region" description="Low complexity" evidence="1">
    <location>
        <begin position="529"/>
        <end position="546"/>
    </location>
</feature>
<feature type="region of interest" description="Disordered" evidence="1">
    <location>
        <begin position="514"/>
        <end position="555"/>
    </location>
</feature>
<feature type="domain" description="PRC-barrel" evidence="3">
    <location>
        <begin position="58"/>
        <end position="122"/>
    </location>
</feature>
<dbReference type="InterPro" id="IPR027275">
    <property type="entry name" value="PRC-brl_dom"/>
</dbReference>
<evidence type="ECO:0000313" key="5">
    <source>
        <dbReference type="Proteomes" id="UP000265614"/>
    </source>
</evidence>
<dbReference type="InterPro" id="IPR011033">
    <property type="entry name" value="PRC_barrel-like_sf"/>
</dbReference>
<dbReference type="SUPFAM" id="SSF50346">
    <property type="entry name" value="PRC-barrel domain"/>
    <property type="match status" value="1"/>
</dbReference>
<evidence type="ECO:0000256" key="2">
    <source>
        <dbReference type="SAM" id="Phobius"/>
    </source>
</evidence>
<gene>
    <name evidence="4" type="ORF">D5H78_16335</name>
</gene>
<dbReference type="InterPro" id="IPR014747">
    <property type="entry name" value="Bac_photo_RC_H_C"/>
</dbReference>
<dbReference type="Proteomes" id="UP000265614">
    <property type="component" value="Unassembled WGS sequence"/>
</dbReference>
<dbReference type="Gene3D" id="3.90.50.10">
    <property type="entry name" value="Photosynthetic Reaction Center, subunit H, domain 2"/>
    <property type="match status" value="1"/>
</dbReference>
<feature type="transmembrane region" description="Helical" evidence="2">
    <location>
        <begin position="190"/>
        <end position="211"/>
    </location>
</feature>
<comment type="caution">
    <text evidence="4">The sequence shown here is derived from an EMBL/GenBank/DDBJ whole genome shotgun (WGS) entry which is preliminary data.</text>
</comment>
<sequence length="555" mass="53096">MRQGRARGRGGAASGAAAVCWLTQGASAGGGPAWSPRPARVSRGGRPGTGSGMTLPDLDAASSWIGRPVLDRDGESVGTCVRVLADDATGTPEWLSAELPDGTRRIVPLVDATPSADAVRVSVTRRSVVDAPADLSDQHVSAEQERSLYAHYGVAASTAASPTVLPAVESAPATGPARLGAPVRDHRAQAAGAAAVALALGAAAVGVVVAVRARRRPATPAERIAAAARLQSERAASLARSSAASAQVLARQGATSAQDATRDLRRTAAPALAAAAERTGEVARRAGEGALGAATTTAALAVMGGQAAVPAAERAAEGLARAAGHAGGALAAGGAAVAGGAHALAGSGGAALTAARPVVAAQGAALAGRAAELGSRAAELGAAASPVAGQAAQRVAEAARTVATEAGTAGLVAAAGARSAGAALGGAAADVADAAADSAAAVVSTWRRTQRRLALLAGLAGGYVLGARAGRGRYEQLKGRAEPLLHRPEVERVVQRAQEGVDAVIAKVTGAAGSGAGPGGGGTGGAAPAGGAPAGAAPVVGPDGHVGLAGGGDAG</sequence>
<dbReference type="GO" id="GO:0019684">
    <property type="term" value="P:photosynthesis, light reaction"/>
    <property type="evidence" value="ECO:0007669"/>
    <property type="project" value="InterPro"/>
</dbReference>
<keyword evidence="2" id="KW-0812">Transmembrane</keyword>
<dbReference type="GO" id="GO:0030077">
    <property type="term" value="C:plasma membrane light-harvesting complex"/>
    <property type="evidence" value="ECO:0007669"/>
    <property type="project" value="InterPro"/>
</dbReference>
<feature type="region of interest" description="Disordered" evidence="1">
    <location>
        <begin position="27"/>
        <end position="55"/>
    </location>
</feature>
<evidence type="ECO:0000259" key="3">
    <source>
        <dbReference type="Pfam" id="PF05239"/>
    </source>
</evidence>
<dbReference type="Pfam" id="PF05239">
    <property type="entry name" value="PRC"/>
    <property type="match status" value="1"/>
</dbReference>
<keyword evidence="2" id="KW-0472">Membrane</keyword>
<reference evidence="4 5" key="1">
    <citation type="submission" date="2018-09" db="EMBL/GenBank/DDBJ databases">
        <title>YIM 75000 draft genome.</title>
        <authorList>
            <person name="Tang S."/>
            <person name="Feng Y."/>
        </authorList>
    </citation>
    <scope>NUCLEOTIDE SEQUENCE [LARGE SCALE GENOMIC DNA]</scope>
    <source>
        <strain evidence="4 5">YIM 75000</strain>
    </source>
</reference>
<evidence type="ECO:0000256" key="1">
    <source>
        <dbReference type="SAM" id="MobiDB-lite"/>
    </source>
</evidence>
<accession>A0A3A3YT00</accession>
<feature type="compositionally biased region" description="Gly residues" evidence="1">
    <location>
        <begin position="514"/>
        <end position="528"/>
    </location>
</feature>
<protein>
    <submittedName>
        <fullName evidence="4">PRC-barrel domain containing protein</fullName>
    </submittedName>
</protein>
<keyword evidence="5" id="KW-1185">Reference proteome</keyword>
<organism evidence="4 5">
    <name type="scientific">Vallicoccus soli</name>
    <dbReference type="NCBI Taxonomy" id="2339232"/>
    <lineage>
        <taxon>Bacteria</taxon>
        <taxon>Bacillati</taxon>
        <taxon>Actinomycetota</taxon>
        <taxon>Actinomycetes</taxon>
        <taxon>Motilibacterales</taxon>
        <taxon>Vallicoccaceae</taxon>
        <taxon>Vallicoccus</taxon>
    </lineage>
</organism>
<name>A0A3A3YT00_9ACTN</name>
<dbReference type="AlphaFoldDB" id="A0A3A3YT00"/>
<evidence type="ECO:0000313" key="4">
    <source>
        <dbReference type="EMBL" id="RJK93397.1"/>
    </source>
</evidence>
<dbReference type="EMBL" id="QZEZ01000009">
    <property type="protein sequence ID" value="RJK93397.1"/>
    <property type="molecule type" value="Genomic_DNA"/>
</dbReference>
<proteinExistence type="predicted"/>